<keyword evidence="2" id="KW-1185">Reference proteome</keyword>
<name>A0A7X5R0B5_9MICO</name>
<dbReference type="Proteomes" id="UP000541033">
    <property type="component" value="Unassembled WGS sequence"/>
</dbReference>
<evidence type="ECO:0000313" key="1">
    <source>
        <dbReference type="EMBL" id="NIH53266.1"/>
    </source>
</evidence>
<proteinExistence type="predicted"/>
<organism evidence="1 2">
    <name type="scientific">Lysinibacter cavernae</name>
    <dbReference type="NCBI Taxonomy" id="1640652"/>
    <lineage>
        <taxon>Bacteria</taxon>
        <taxon>Bacillati</taxon>
        <taxon>Actinomycetota</taxon>
        <taxon>Actinomycetes</taxon>
        <taxon>Micrococcales</taxon>
        <taxon>Microbacteriaceae</taxon>
        <taxon>Lysinibacter</taxon>
    </lineage>
</organism>
<evidence type="ECO:0000313" key="2">
    <source>
        <dbReference type="Proteomes" id="UP000541033"/>
    </source>
</evidence>
<gene>
    <name evidence="1" type="ORF">FHX76_001134</name>
</gene>
<reference evidence="1 2" key="1">
    <citation type="submission" date="2020-02" db="EMBL/GenBank/DDBJ databases">
        <title>Sequencing the genomes of 1000 actinobacteria strains.</title>
        <authorList>
            <person name="Klenk H.-P."/>
        </authorList>
    </citation>
    <scope>NUCLEOTIDE SEQUENCE [LARGE SCALE GENOMIC DNA]</scope>
    <source>
        <strain evidence="1 2">DSM 27960</strain>
    </source>
</reference>
<sequence>MNDAFEPDLSVLIGADEPSLLDGIPASAPIVQVLRDELTELCQMPDVPQEFKARVRGILSGQLEFRALSESPLIPAPKPGDELPRALEAIASQIHMGVFDDWTR</sequence>
<protein>
    <submittedName>
        <fullName evidence="1">Uncharacterized protein</fullName>
    </submittedName>
</protein>
<dbReference type="RefSeq" id="WP_208402641.1">
    <property type="nucleotide sequence ID" value="NZ_JAAMOX010000001.1"/>
</dbReference>
<comment type="caution">
    <text evidence="1">The sequence shown here is derived from an EMBL/GenBank/DDBJ whole genome shotgun (WGS) entry which is preliminary data.</text>
</comment>
<accession>A0A7X5R0B5</accession>
<dbReference type="AlphaFoldDB" id="A0A7X5R0B5"/>
<dbReference type="EMBL" id="JAAMOX010000001">
    <property type="protein sequence ID" value="NIH53266.1"/>
    <property type="molecule type" value="Genomic_DNA"/>
</dbReference>